<dbReference type="InterPro" id="IPR009017">
    <property type="entry name" value="GFP"/>
</dbReference>
<evidence type="ECO:0000256" key="4">
    <source>
        <dbReference type="ARBA" id="ARBA00023262"/>
    </source>
</evidence>
<comment type="similarity">
    <text evidence="1">Belongs to the GFP family.</text>
</comment>
<dbReference type="SUPFAM" id="SSF54511">
    <property type="entry name" value="GFP-like"/>
    <property type="match status" value="1"/>
</dbReference>
<dbReference type="Gene3D" id="3.30.1300.40">
    <property type="match status" value="1"/>
</dbReference>
<keyword evidence="6" id="KW-1185">Reference proteome</keyword>
<feature type="non-terminal residue" evidence="5">
    <location>
        <position position="1"/>
    </location>
</feature>
<evidence type="ECO:0008006" key="7">
    <source>
        <dbReference type="Google" id="ProtNLM"/>
    </source>
</evidence>
<dbReference type="EMBL" id="CALNXK010000200">
    <property type="protein sequence ID" value="CAH3175387.1"/>
    <property type="molecule type" value="Genomic_DNA"/>
</dbReference>
<name>A0ABN8RBV4_9CNID</name>
<dbReference type="Gene3D" id="2.40.155.10">
    <property type="entry name" value="Green fluorescent protein"/>
    <property type="match status" value="1"/>
</dbReference>
<sequence length="232" mass="26464">IPQTTASVKKEMKIKLHMDGEVNGNKFTIEGNGQRMPYEGTQTINLTVTSGGPLPFAYDILTTAFQYGNRVFTKYPKDIPDYFKQSFPEGYSWERHFEYEDGGKCDVKSVIRLDKGCFVYKIQFTGKDFPKDGSVMQKKVSRWEPSTETMYMSGEELKGYVAHAMLLKGGSHYQCNFNSTYKAKNPAGMQLPPFHFIDHRIEILQQKDDFNQVVLYEQASARDSPFKAVAAK</sequence>
<evidence type="ECO:0000256" key="2">
    <source>
        <dbReference type="ARBA" id="ARBA00022991"/>
    </source>
</evidence>
<protein>
    <recommendedName>
        <fullName evidence="7">Fluorescent protein</fullName>
    </recommendedName>
</protein>
<reference evidence="5 6" key="1">
    <citation type="submission" date="2022-05" db="EMBL/GenBank/DDBJ databases">
        <authorList>
            <consortium name="Genoscope - CEA"/>
            <person name="William W."/>
        </authorList>
    </citation>
    <scope>NUCLEOTIDE SEQUENCE [LARGE SCALE GENOMIC DNA]</scope>
</reference>
<keyword evidence="2" id="KW-0157">Chromophore</keyword>
<dbReference type="Pfam" id="PF01353">
    <property type="entry name" value="GFP"/>
    <property type="match status" value="1"/>
</dbReference>
<dbReference type="Proteomes" id="UP001159405">
    <property type="component" value="Unassembled WGS sequence"/>
</dbReference>
<dbReference type="InterPro" id="IPR011584">
    <property type="entry name" value="GFP-related"/>
</dbReference>
<accession>A0ABN8RBV4</accession>
<evidence type="ECO:0000256" key="3">
    <source>
        <dbReference type="ARBA" id="ARBA00023223"/>
    </source>
</evidence>
<proteinExistence type="inferred from homology"/>
<comment type="caution">
    <text evidence="5">The sequence shown here is derived from an EMBL/GenBank/DDBJ whole genome shotgun (WGS) entry which is preliminary data.</text>
</comment>
<evidence type="ECO:0000313" key="6">
    <source>
        <dbReference type="Proteomes" id="UP001159405"/>
    </source>
</evidence>
<keyword evidence="3" id="KW-0455">Luminescence</keyword>
<organism evidence="5 6">
    <name type="scientific">Porites lobata</name>
    <dbReference type="NCBI Taxonomy" id="104759"/>
    <lineage>
        <taxon>Eukaryota</taxon>
        <taxon>Metazoa</taxon>
        <taxon>Cnidaria</taxon>
        <taxon>Anthozoa</taxon>
        <taxon>Hexacorallia</taxon>
        <taxon>Scleractinia</taxon>
        <taxon>Fungiina</taxon>
        <taxon>Poritidae</taxon>
        <taxon>Porites</taxon>
    </lineage>
</organism>
<gene>
    <name evidence="5" type="ORF">PLOB_00016962</name>
</gene>
<evidence type="ECO:0000313" key="5">
    <source>
        <dbReference type="EMBL" id="CAH3175387.1"/>
    </source>
</evidence>
<evidence type="ECO:0000256" key="1">
    <source>
        <dbReference type="ARBA" id="ARBA00008949"/>
    </source>
</evidence>
<keyword evidence="4" id="KW-0599">Photoprotein</keyword>